<dbReference type="EMBL" id="DRLD01000114">
    <property type="protein sequence ID" value="HED09865.1"/>
    <property type="molecule type" value="Genomic_DNA"/>
</dbReference>
<evidence type="ECO:0000313" key="1">
    <source>
        <dbReference type="EMBL" id="HED09865.1"/>
    </source>
</evidence>
<dbReference type="AlphaFoldDB" id="A0A7V1LKW5"/>
<dbReference type="Proteomes" id="UP000886005">
    <property type="component" value="Unassembled WGS sequence"/>
</dbReference>
<reference evidence="1" key="1">
    <citation type="journal article" date="2020" name="mSystems">
        <title>Genome- and Community-Level Interaction Insights into Carbon Utilization and Element Cycling Functions of Hydrothermarchaeota in Hydrothermal Sediment.</title>
        <authorList>
            <person name="Zhou Z."/>
            <person name="Liu Y."/>
            <person name="Xu W."/>
            <person name="Pan J."/>
            <person name="Luo Z.H."/>
            <person name="Li M."/>
        </authorList>
    </citation>
    <scope>NUCLEOTIDE SEQUENCE [LARGE SCALE GENOMIC DNA]</scope>
    <source>
        <strain evidence="1">HyVt-456</strain>
    </source>
</reference>
<dbReference type="Pfam" id="PF03692">
    <property type="entry name" value="CxxCxxCC"/>
    <property type="match status" value="1"/>
</dbReference>
<name>A0A7V1LKW5_CALAY</name>
<sequence length="140" mass="16473">MARINIQLPVLFNCRRDCSKCCEINGGYVFVNEQNIREIAKYLKRSEAEIRAHYTFEAKGMRSLRDRDGQACIFLEEGKCRIYPVRPLQCRTYPFWPQNVKSERRWQQVTDDCPGIGEGRLYDREEIEAVFKGRAVDSEK</sequence>
<accession>A0A7V1LKW5</accession>
<protein>
    <submittedName>
        <fullName evidence="1">YkgJ family cysteine cluster protein</fullName>
    </submittedName>
</protein>
<proteinExistence type="predicted"/>
<gene>
    <name evidence="1" type="ORF">ENJ10_04190</name>
</gene>
<dbReference type="PANTHER" id="PTHR35866">
    <property type="entry name" value="PUTATIVE-RELATED"/>
    <property type="match status" value="1"/>
</dbReference>
<dbReference type="PANTHER" id="PTHR35866:SF1">
    <property type="entry name" value="YKGJ FAMILY CYSTEINE CLUSTER PROTEIN"/>
    <property type="match status" value="1"/>
</dbReference>
<comment type="caution">
    <text evidence="1">The sequence shown here is derived from an EMBL/GenBank/DDBJ whole genome shotgun (WGS) entry which is preliminary data.</text>
</comment>
<organism evidence="1">
    <name type="scientific">Caldithrix abyssi</name>
    <dbReference type="NCBI Taxonomy" id="187145"/>
    <lineage>
        <taxon>Bacteria</taxon>
        <taxon>Pseudomonadati</taxon>
        <taxon>Calditrichota</taxon>
        <taxon>Calditrichia</taxon>
        <taxon>Calditrichales</taxon>
        <taxon>Calditrichaceae</taxon>
        <taxon>Caldithrix</taxon>
    </lineage>
</organism>
<dbReference type="InterPro" id="IPR005358">
    <property type="entry name" value="Puta_zinc/iron-chelating_dom"/>
</dbReference>